<dbReference type="OrthoDB" id="269411at2759"/>
<comment type="caution">
    <text evidence="2">The sequence shown here is derived from an EMBL/GenBank/DDBJ whole genome shotgun (WGS) entry which is preliminary data.</text>
</comment>
<gene>
    <name evidence="2" type="ORF">TRSC58_02894</name>
</gene>
<dbReference type="Pfam" id="PF05257">
    <property type="entry name" value="CHAP"/>
    <property type="match status" value="1"/>
</dbReference>
<dbReference type="PANTHER" id="PTHR30094:SF0">
    <property type="entry name" value="BIFUNCTIONAL GLUTATHIONYLSPERMIDINE SYNTHETASE_AMIDASE-RELATED"/>
    <property type="match status" value="1"/>
</dbReference>
<evidence type="ECO:0000313" key="3">
    <source>
        <dbReference type="Proteomes" id="UP000031737"/>
    </source>
</evidence>
<organism evidence="2 3">
    <name type="scientific">Trypanosoma rangeli SC58</name>
    <dbReference type="NCBI Taxonomy" id="429131"/>
    <lineage>
        <taxon>Eukaryota</taxon>
        <taxon>Discoba</taxon>
        <taxon>Euglenozoa</taxon>
        <taxon>Kinetoplastea</taxon>
        <taxon>Metakinetoplastina</taxon>
        <taxon>Trypanosomatida</taxon>
        <taxon>Trypanosomatidae</taxon>
        <taxon>Trypanosoma</taxon>
        <taxon>Herpetosoma</taxon>
    </lineage>
</organism>
<protein>
    <submittedName>
        <fullName evidence="2">Trypanothione synthetase-like protein</fullName>
    </submittedName>
</protein>
<dbReference type="InterPro" id="IPR051705">
    <property type="entry name" value="Gsp_Synthetase/Amidase"/>
</dbReference>
<keyword evidence="3" id="KW-1185">Reference proteome</keyword>
<dbReference type="VEuPathDB" id="TriTrypDB:TRSC58_02894"/>
<reference evidence="2 3" key="1">
    <citation type="submission" date="2013-07" db="EMBL/GenBank/DDBJ databases">
        <authorList>
            <person name="Stoco P.H."/>
            <person name="Wagner G."/>
            <person name="Gerber A."/>
            <person name="Zaha A."/>
            <person name="Thompson C."/>
            <person name="Bartholomeu D.C."/>
            <person name="Luckemeyer D.D."/>
            <person name="Bahia D."/>
            <person name="Loreto E."/>
            <person name="Prestes E.B."/>
            <person name="Lima F.M."/>
            <person name="Rodrigues-Luiz G."/>
            <person name="Vallejo G.A."/>
            <person name="Filho J.F."/>
            <person name="Monteiro K.M."/>
            <person name="Tyler K.M."/>
            <person name="de Almeida L.G."/>
            <person name="Ortiz M.F."/>
            <person name="Siervo M.A."/>
            <person name="de Moraes M.H."/>
            <person name="Cunha O.L."/>
            <person name="Mendonca-Neto R."/>
            <person name="Silva R."/>
            <person name="Teixeira S.M."/>
            <person name="Murta S.M."/>
            <person name="Sincero T.C."/>
            <person name="Mendes T.A."/>
            <person name="Urmenyi T.P."/>
            <person name="Silva V.G."/>
            <person name="da Rocha W.D."/>
            <person name="Andersson B."/>
            <person name="Romanha A.J."/>
            <person name="Steindel M."/>
            <person name="de Vasconcelos A.T."/>
            <person name="Grisard E.C."/>
        </authorList>
    </citation>
    <scope>NUCLEOTIDE SEQUENCE [LARGE SCALE GENOMIC DNA]</scope>
    <source>
        <strain evidence="2 3">SC58</strain>
    </source>
</reference>
<dbReference type="InterPro" id="IPR007921">
    <property type="entry name" value="CHAP_dom"/>
</dbReference>
<dbReference type="SUPFAM" id="SSF54001">
    <property type="entry name" value="Cysteine proteinases"/>
    <property type="match status" value="1"/>
</dbReference>
<evidence type="ECO:0000313" key="2">
    <source>
        <dbReference type="EMBL" id="ESL09384.1"/>
    </source>
</evidence>
<dbReference type="EMBL" id="AUPL01002894">
    <property type="protein sequence ID" value="ESL09384.1"/>
    <property type="molecule type" value="Genomic_DNA"/>
</dbReference>
<dbReference type="Proteomes" id="UP000031737">
    <property type="component" value="Unassembled WGS sequence"/>
</dbReference>
<accession>A0A061J3B8</accession>
<dbReference type="GO" id="GO:0016874">
    <property type="term" value="F:ligase activity"/>
    <property type="evidence" value="ECO:0007669"/>
    <property type="project" value="TreeGrafter"/>
</dbReference>
<sequence length="676" mass="75459">MTSRTEGVGDMSVYGQVEPSGSLPYGEKQGSFMEVAAVSNRDDGFFSGEANYVNHVIYTGFRYQCVEYARRFLLLTTGCIFASCGRASEIFGMRTLTHVETGATFNLIAHSNGESTRRPSPGDIIVYPYHAKLLPWGHVGVISYVDNKQVGIAEQNHTFSLFTSPDPDYLDGERCVSRYVDLGTTADGCWRLKEREGDMLDCLGWMSYPTAPHREAIHQPLNVLPEQRSVRATPVDEEDHPCLWRLTLSEDTSFFQSLYAFRYGAGEALIGATTAFSRIVRTTLEFLFNRHHLSAAFAALPTNPLGAELLEVPKELNDIMEVAAHDGDNDTLMDRAIAAYFCLSEDVIVAMRREFRLGANHMIATIAYRFNLVADVSKRLESGVEVRCLKAGEFHHEAWRIENIDFGNPVVFSDLSMVRAASRSCKEALRQATWPDAACETPCECRMDFIRYVKYVEETRGSRTGFTIIQSSSLLGENADVITASILDFCEAFQYPASVLDESQVWYDVEHAKLYARSTTGANFHIDFCLCMSEWPDILAAATDFSEGKLLGRSALCRAALDARADVVFAKPLWSLLCSGNVHQRSVRANDLSPRFFDISRRLYEFASPKQPPETWGRDVHEYKESCCCCHLINAPTPELMSNSPQAASVMMNFAVSCITGREADGKSAVLMYLFS</sequence>
<evidence type="ECO:0000259" key="1">
    <source>
        <dbReference type="PROSITE" id="PS50911"/>
    </source>
</evidence>
<dbReference type="InterPro" id="IPR038765">
    <property type="entry name" value="Papain-like_cys_pep_sf"/>
</dbReference>
<proteinExistence type="predicted"/>
<dbReference type="PROSITE" id="PS50911">
    <property type="entry name" value="CHAP"/>
    <property type="match status" value="1"/>
</dbReference>
<name>A0A061J3B8_TRYRA</name>
<dbReference type="Gene3D" id="3.90.1720.10">
    <property type="entry name" value="endopeptidase domain like (from Nostoc punctiforme)"/>
    <property type="match status" value="1"/>
</dbReference>
<dbReference type="PANTHER" id="PTHR30094">
    <property type="entry name" value="BIFUNCTIONAL GLUTATHIONYLSPERMIDINE SYNTHETASE/AMIDASE-RELATED"/>
    <property type="match status" value="1"/>
</dbReference>
<feature type="domain" description="Peptidase C51" evidence="1">
    <location>
        <begin position="40"/>
        <end position="181"/>
    </location>
</feature>
<dbReference type="AlphaFoldDB" id="A0A061J3B8"/>